<keyword evidence="1" id="KW-0472">Membrane</keyword>
<sequence length="215" mass="23802">MTISRGAIPGLAVLLVVVPALVAWLALVGNPSVYLRYEMPPGQSIYIFSRFFGLLAFGLLWLQAMLAVAKALPTVAKALGATQKVHRTLGLITVGALVAHAALFIMATSLRAGHSTLHWLVPEFSGGFYVLQVSLGTIALWIFIVVALAGWLRRRFVSLKWLHLLWLPGFVLVYVHATSIGSETRLGFLEAVYLFYLISLALMVAYYFWWKAKLR</sequence>
<dbReference type="AlphaFoldDB" id="A0A3E0WWR6"/>
<dbReference type="RefSeq" id="WP_116301780.1">
    <property type="nucleotide sequence ID" value="NZ_NFZV01000006.1"/>
</dbReference>
<feature type="transmembrane region" description="Helical" evidence="1">
    <location>
        <begin position="193"/>
        <end position="210"/>
    </location>
</feature>
<protein>
    <recommendedName>
        <fullName evidence="4">Ferric oxidoreductase domain-containing protein</fullName>
    </recommendedName>
</protein>
<reference evidence="3" key="1">
    <citation type="submission" date="2017-05" db="EMBL/GenBank/DDBJ databases">
        <authorList>
            <person name="Sharma S."/>
            <person name="Sidhu C."/>
            <person name="Pinnaka A.K."/>
        </authorList>
    </citation>
    <scope>NUCLEOTIDE SEQUENCE [LARGE SCALE GENOMIC DNA]</scope>
    <source>
        <strain evidence="3">AK93</strain>
    </source>
</reference>
<gene>
    <name evidence="2" type="ORF">CAL65_09160</name>
</gene>
<proteinExistence type="predicted"/>
<dbReference type="OrthoDB" id="7066417at2"/>
<feature type="transmembrane region" description="Helical" evidence="1">
    <location>
        <begin position="164"/>
        <end position="181"/>
    </location>
</feature>
<feature type="transmembrane region" description="Helical" evidence="1">
    <location>
        <begin position="128"/>
        <end position="152"/>
    </location>
</feature>
<organism evidence="2 3">
    <name type="scientific">Alkalilimnicola ehrlichii</name>
    <dbReference type="NCBI Taxonomy" id="351052"/>
    <lineage>
        <taxon>Bacteria</taxon>
        <taxon>Pseudomonadati</taxon>
        <taxon>Pseudomonadota</taxon>
        <taxon>Gammaproteobacteria</taxon>
        <taxon>Chromatiales</taxon>
        <taxon>Ectothiorhodospiraceae</taxon>
        <taxon>Alkalilimnicola</taxon>
    </lineage>
</organism>
<feature type="transmembrane region" description="Helical" evidence="1">
    <location>
        <begin position="47"/>
        <end position="68"/>
    </location>
</feature>
<evidence type="ECO:0000313" key="2">
    <source>
        <dbReference type="EMBL" id="RFA37444.1"/>
    </source>
</evidence>
<evidence type="ECO:0008006" key="4">
    <source>
        <dbReference type="Google" id="ProtNLM"/>
    </source>
</evidence>
<dbReference type="EMBL" id="NFZW01000007">
    <property type="protein sequence ID" value="RFA37444.1"/>
    <property type="molecule type" value="Genomic_DNA"/>
</dbReference>
<evidence type="ECO:0000313" key="3">
    <source>
        <dbReference type="Proteomes" id="UP000256763"/>
    </source>
</evidence>
<accession>A0A3E0WWR6</accession>
<feature type="transmembrane region" description="Helical" evidence="1">
    <location>
        <begin position="7"/>
        <end position="27"/>
    </location>
</feature>
<keyword evidence="1" id="KW-1133">Transmembrane helix</keyword>
<keyword evidence="3" id="KW-1185">Reference proteome</keyword>
<evidence type="ECO:0000256" key="1">
    <source>
        <dbReference type="SAM" id="Phobius"/>
    </source>
</evidence>
<name>A0A3E0WWR6_9GAMM</name>
<keyword evidence="1" id="KW-0812">Transmembrane</keyword>
<comment type="caution">
    <text evidence="2">The sequence shown here is derived from an EMBL/GenBank/DDBJ whole genome shotgun (WGS) entry which is preliminary data.</text>
</comment>
<dbReference type="Proteomes" id="UP000256763">
    <property type="component" value="Unassembled WGS sequence"/>
</dbReference>
<feature type="transmembrane region" description="Helical" evidence="1">
    <location>
        <begin position="89"/>
        <end position="108"/>
    </location>
</feature>